<evidence type="ECO:0000313" key="1">
    <source>
        <dbReference type="Proteomes" id="UP000095286"/>
    </source>
</evidence>
<name>A0AC35UFX4_9BILA</name>
<protein>
    <submittedName>
        <fullName evidence="2">Transposase</fullName>
    </submittedName>
</protein>
<dbReference type="WBParaSite" id="RSKR_0001099050.1">
    <property type="protein sequence ID" value="RSKR_0001099050.1"/>
    <property type="gene ID" value="RSKR_0001099050"/>
</dbReference>
<reference evidence="2" key="1">
    <citation type="submission" date="2016-11" db="UniProtKB">
        <authorList>
            <consortium name="WormBaseParasite"/>
        </authorList>
    </citation>
    <scope>IDENTIFICATION</scope>
    <source>
        <strain evidence="2">KR3021</strain>
    </source>
</reference>
<evidence type="ECO:0000313" key="2">
    <source>
        <dbReference type="WBParaSite" id="RSKR_0001099050.1"/>
    </source>
</evidence>
<dbReference type="Proteomes" id="UP000095286">
    <property type="component" value="Unplaced"/>
</dbReference>
<sequence length="137" mass="15889">MNSLSAFDGIIHSDTSMLPFLIDQLGITEALRKKVKMVNEQLKTPRGKQTLFSLFYGQSYGYIGSSRFVYDVENGLFPEKKSHSKNKLENFSLYAKSQMILPYDSAEHSNFKLKIFYYETSDKQKQDSYLSFDIFSF</sequence>
<proteinExistence type="predicted"/>
<accession>A0AC35UFX4</accession>
<organism evidence="1 2">
    <name type="scientific">Rhabditophanes sp. KR3021</name>
    <dbReference type="NCBI Taxonomy" id="114890"/>
    <lineage>
        <taxon>Eukaryota</taxon>
        <taxon>Metazoa</taxon>
        <taxon>Ecdysozoa</taxon>
        <taxon>Nematoda</taxon>
        <taxon>Chromadorea</taxon>
        <taxon>Rhabditida</taxon>
        <taxon>Tylenchina</taxon>
        <taxon>Panagrolaimomorpha</taxon>
        <taxon>Strongyloidoidea</taxon>
        <taxon>Alloionematidae</taxon>
        <taxon>Rhabditophanes</taxon>
    </lineage>
</organism>